<accession>A0A9J6GTA4</accession>
<protein>
    <recommendedName>
        <fullName evidence="3">DDE Tnp4 domain-containing protein</fullName>
    </recommendedName>
</protein>
<dbReference type="PANTHER" id="PTHR23080">
    <property type="entry name" value="THAP DOMAIN PROTEIN"/>
    <property type="match status" value="1"/>
</dbReference>
<comment type="cofactor">
    <cofactor evidence="1">
        <name>a divalent metal cation</name>
        <dbReference type="ChEBI" id="CHEBI:60240"/>
    </cofactor>
</comment>
<dbReference type="GO" id="GO:0046872">
    <property type="term" value="F:metal ion binding"/>
    <property type="evidence" value="ECO:0007669"/>
    <property type="project" value="UniProtKB-KW"/>
</dbReference>
<feature type="domain" description="DDE Tnp4" evidence="3">
    <location>
        <begin position="2"/>
        <end position="103"/>
    </location>
</feature>
<gene>
    <name evidence="4" type="ORF">HPB48_017522</name>
</gene>
<evidence type="ECO:0000313" key="5">
    <source>
        <dbReference type="Proteomes" id="UP000821853"/>
    </source>
</evidence>
<evidence type="ECO:0000256" key="2">
    <source>
        <dbReference type="ARBA" id="ARBA00022723"/>
    </source>
</evidence>
<evidence type="ECO:0000313" key="4">
    <source>
        <dbReference type="EMBL" id="KAH9378395.1"/>
    </source>
</evidence>
<dbReference type="OrthoDB" id="6430815at2759"/>
<dbReference type="InterPro" id="IPR027806">
    <property type="entry name" value="HARBI1_dom"/>
</dbReference>
<dbReference type="AlphaFoldDB" id="A0A9J6GTA4"/>
<dbReference type="OMA" id="EYRIHIE"/>
<reference evidence="4 5" key="1">
    <citation type="journal article" date="2020" name="Cell">
        <title>Large-Scale Comparative Analyses of Tick Genomes Elucidate Their Genetic Diversity and Vector Capacities.</title>
        <authorList>
            <consortium name="Tick Genome and Microbiome Consortium (TIGMIC)"/>
            <person name="Jia N."/>
            <person name="Wang J."/>
            <person name="Shi W."/>
            <person name="Du L."/>
            <person name="Sun Y."/>
            <person name="Zhan W."/>
            <person name="Jiang J.F."/>
            <person name="Wang Q."/>
            <person name="Zhang B."/>
            <person name="Ji P."/>
            <person name="Bell-Sakyi L."/>
            <person name="Cui X.M."/>
            <person name="Yuan T.T."/>
            <person name="Jiang B.G."/>
            <person name="Yang W.F."/>
            <person name="Lam T.T."/>
            <person name="Chang Q.C."/>
            <person name="Ding S.J."/>
            <person name="Wang X.J."/>
            <person name="Zhu J.G."/>
            <person name="Ruan X.D."/>
            <person name="Zhao L."/>
            <person name="Wei J.T."/>
            <person name="Ye R.Z."/>
            <person name="Que T.C."/>
            <person name="Du C.H."/>
            <person name="Zhou Y.H."/>
            <person name="Cheng J.X."/>
            <person name="Dai P.F."/>
            <person name="Guo W.B."/>
            <person name="Han X.H."/>
            <person name="Huang E.J."/>
            <person name="Li L.F."/>
            <person name="Wei W."/>
            <person name="Gao Y.C."/>
            <person name="Liu J.Z."/>
            <person name="Shao H.Z."/>
            <person name="Wang X."/>
            <person name="Wang C.C."/>
            <person name="Yang T.C."/>
            <person name="Huo Q.B."/>
            <person name="Li W."/>
            <person name="Chen H.Y."/>
            <person name="Chen S.E."/>
            <person name="Zhou L.G."/>
            <person name="Ni X.B."/>
            <person name="Tian J.H."/>
            <person name="Sheng Y."/>
            <person name="Liu T."/>
            <person name="Pan Y.S."/>
            <person name="Xia L.Y."/>
            <person name="Li J."/>
            <person name="Zhao F."/>
            <person name="Cao W.C."/>
        </authorList>
    </citation>
    <scope>NUCLEOTIDE SEQUENCE [LARGE SCALE GENOMIC DNA]</scope>
    <source>
        <strain evidence="4">HaeL-2018</strain>
    </source>
</reference>
<keyword evidence="2" id="KW-0479">Metal-binding</keyword>
<dbReference type="EMBL" id="JABSTR010000008">
    <property type="protein sequence ID" value="KAH9378395.1"/>
    <property type="molecule type" value="Genomic_DNA"/>
</dbReference>
<name>A0A9J6GTA4_HAELO</name>
<keyword evidence="5" id="KW-1185">Reference proteome</keyword>
<sequence length="109" mass="12180">MVIESGLLSLLEPGDAIMMDKGFTIFYVLPDGVKGYMPPFNKPSQGQMTANNVIKTRKIARPRAHIERVIRWIKEFHILDSGYPVNMADVGNAVVQTCAFLSNFKNPIV</sequence>
<organism evidence="4 5">
    <name type="scientific">Haemaphysalis longicornis</name>
    <name type="common">Bush tick</name>
    <dbReference type="NCBI Taxonomy" id="44386"/>
    <lineage>
        <taxon>Eukaryota</taxon>
        <taxon>Metazoa</taxon>
        <taxon>Ecdysozoa</taxon>
        <taxon>Arthropoda</taxon>
        <taxon>Chelicerata</taxon>
        <taxon>Arachnida</taxon>
        <taxon>Acari</taxon>
        <taxon>Parasitiformes</taxon>
        <taxon>Ixodida</taxon>
        <taxon>Ixodoidea</taxon>
        <taxon>Ixodidae</taxon>
        <taxon>Haemaphysalinae</taxon>
        <taxon>Haemaphysalis</taxon>
    </lineage>
</organism>
<evidence type="ECO:0000259" key="3">
    <source>
        <dbReference type="Pfam" id="PF13359"/>
    </source>
</evidence>
<dbReference type="Proteomes" id="UP000821853">
    <property type="component" value="Unassembled WGS sequence"/>
</dbReference>
<dbReference type="PANTHER" id="PTHR23080:SF133">
    <property type="entry name" value="SI:CH211-262I1.5-RELATED"/>
    <property type="match status" value="1"/>
</dbReference>
<proteinExistence type="predicted"/>
<evidence type="ECO:0000256" key="1">
    <source>
        <dbReference type="ARBA" id="ARBA00001968"/>
    </source>
</evidence>
<dbReference type="Pfam" id="PF13359">
    <property type="entry name" value="DDE_Tnp_4"/>
    <property type="match status" value="1"/>
</dbReference>
<comment type="caution">
    <text evidence="4">The sequence shown here is derived from an EMBL/GenBank/DDBJ whole genome shotgun (WGS) entry which is preliminary data.</text>
</comment>
<dbReference type="VEuPathDB" id="VectorBase:HLOH_051507"/>